<keyword evidence="3" id="KW-0804">Transcription</keyword>
<protein>
    <submittedName>
        <fullName evidence="5">DNA-binding transcriptional regulator, MerR family</fullName>
    </submittedName>
</protein>
<dbReference type="PRINTS" id="PR00040">
    <property type="entry name" value="HTHMERR"/>
</dbReference>
<dbReference type="Pfam" id="PF09278">
    <property type="entry name" value="MerR-DNA-bind"/>
    <property type="match status" value="1"/>
</dbReference>
<evidence type="ECO:0000256" key="1">
    <source>
        <dbReference type="ARBA" id="ARBA00023015"/>
    </source>
</evidence>
<dbReference type="RefSeq" id="WP_245791853.1">
    <property type="nucleotide sequence ID" value="NZ_FQUJ01000004.1"/>
</dbReference>
<dbReference type="InterPro" id="IPR000551">
    <property type="entry name" value="MerR-type_HTH_dom"/>
</dbReference>
<evidence type="ECO:0000259" key="4">
    <source>
        <dbReference type="PROSITE" id="PS50937"/>
    </source>
</evidence>
<accession>A0A1M4W9Y4</accession>
<dbReference type="PANTHER" id="PTHR30204:SF92">
    <property type="entry name" value="HTH-TYPE TRANSCRIPTIONAL REGULATOR ZNTR"/>
    <property type="match status" value="1"/>
</dbReference>
<dbReference type="PANTHER" id="PTHR30204">
    <property type="entry name" value="REDOX-CYCLING DRUG-SENSING TRANSCRIPTIONAL ACTIVATOR SOXR"/>
    <property type="match status" value="1"/>
</dbReference>
<dbReference type="InterPro" id="IPR047057">
    <property type="entry name" value="MerR_fam"/>
</dbReference>
<feature type="domain" description="HTH merR-type" evidence="4">
    <location>
        <begin position="9"/>
        <end position="78"/>
    </location>
</feature>
<keyword evidence="6" id="KW-1185">Reference proteome</keyword>
<evidence type="ECO:0000256" key="2">
    <source>
        <dbReference type="ARBA" id="ARBA00023125"/>
    </source>
</evidence>
<gene>
    <name evidence="5" type="ORF">SAMN02745148_01127</name>
</gene>
<dbReference type="STRING" id="1121942.SAMN02745148_01127"/>
<name>A0A1M4W9Y4_9GAMM</name>
<sequence length="153" mass="17149">MMSTPDGRPMSIGTLADRARCKVQTIRYYEQIGLLPPAPRSAGNQRRYGDAVLHRLTFIRHARDFGFSVEAIRELLDMADHPTMPCDEVDALARRHLQEVESRLARLSALRDELARMVALCHGGSVDECRIIEALSDHRLCRQEASHGGASLK</sequence>
<dbReference type="AlphaFoldDB" id="A0A1M4W9Y4"/>
<dbReference type="PROSITE" id="PS00552">
    <property type="entry name" value="HTH_MERR_1"/>
    <property type="match status" value="1"/>
</dbReference>
<reference evidence="5 6" key="1">
    <citation type="submission" date="2016-11" db="EMBL/GenBank/DDBJ databases">
        <authorList>
            <person name="Jaros S."/>
            <person name="Januszkiewicz K."/>
            <person name="Wedrychowicz H."/>
        </authorList>
    </citation>
    <scope>NUCLEOTIDE SEQUENCE [LARGE SCALE GENOMIC DNA]</scope>
    <source>
        <strain evidence="5 6">DSM 19980</strain>
    </source>
</reference>
<keyword evidence="2 5" id="KW-0238">DNA-binding</keyword>
<organism evidence="5 6">
    <name type="scientific">Modicisalibacter ilicicola DSM 19980</name>
    <dbReference type="NCBI Taxonomy" id="1121942"/>
    <lineage>
        <taxon>Bacteria</taxon>
        <taxon>Pseudomonadati</taxon>
        <taxon>Pseudomonadota</taxon>
        <taxon>Gammaproteobacteria</taxon>
        <taxon>Oceanospirillales</taxon>
        <taxon>Halomonadaceae</taxon>
        <taxon>Modicisalibacter</taxon>
    </lineage>
</organism>
<dbReference type="InterPro" id="IPR009061">
    <property type="entry name" value="DNA-bd_dom_put_sf"/>
</dbReference>
<dbReference type="Pfam" id="PF00376">
    <property type="entry name" value="MerR"/>
    <property type="match status" value="1"/>
</dbReference>
<dbReference type="Proteomes" id="UP000184346">
    <property type="component" value="Unassembled WGS sequence"/>
</dbReference>
<keyword evidence="1" id="KW-0805">Transcription regulation</keyword>
<dbReference type="EMBL" id="FQUJ01000004">
    <property type="protein sequence ID" value="SHE77772.1"/>
    <property type="molecule type" value="Genomic_DNA"/>
</dbReference>
<dbReference type="InterPro" id="IPR015358">
    <property type="entry name" value="Tscrpt_reg_MerR_DNA-bd"/>
</dbReference>
<dbReference type="SMART" id="SM00422">
    <property type="entry name" value="HTH_MERR"/>
    <property type="match status" value="1"/>
</dbReference>
<dbReference type="CDD" id="cd04785">
    <property type="entry name" value="HTH_CadR-PbrR-like"/>
    <property type="match status" value="1"/>
</dbReference>
<dbReference type="GO" id="GO:0003700">
    <property type="term" value="F:DNA-binding transcription factor activity"/>
    <property type="evidence" value="ECO:0007669"/>
    <property type="project" value="InterPro"/>
</dbReference>
<proteinExistence type="predicted"/>
<dbReference type="PROSITE" id="PS50937">
    <property type="entry name" value="HTH_MERR_2"/>
    <property type="match status" value="1"/>
</dbReference>
<evidence type="ECO:0000313" key="5">
    <source>
        <dbReference type="EMBL" id="SHE77772.1"/>
    </source>
</evidence>
<dbReference type="Gene3D" id="1.10.1660.10">
    <property type="match status" value="1"/>
</dbReference>
<dbReference type="SUPFAM" id="SSF46955">
    <property type="entry name" value="Putative DNA-binding domain"/>
    <property type="match status" value="1"/>
</dbReference>
<evidence type="ECO:0000313" key="6">
    <source>
        <dbReference type="Proteomes" id="UP000184346"/>
    </source>
</evidence>
<dbReference type="GO" id="GO:0003677">
    <property type="term" value="F:DNA binding"/>
    <property type="evidence" value="ECO:0007669"/>
    <property type="project" value="UniProtKB-KW"/>
</dbReference>
<evidence type="ECO:0000256" key="3">
    <source>
        <dbReference type="ARBA" id="ARBA00023163"/>
    </source>
</evidence>